<dbReference type="Pfam" id="PF04015">
    <property type="entry name" value="DUF362"/>
    <property type="match status" value="1"/>
</dbReference>
<evidence type="ECO:0000313" key="2">
    <source>
        <dbReference type="EMBL" id="RJP74034.1"/>
    </source>
</evidence>
<organism evidence="2 3">
    <name type="scientific">Candidatus Abyssobacteria bacterium SURF_17</name>
    <dbReference type="NCBI Taxonomy" id="2093361"/>
    <lineage>
        <taxon>Bacteria</taxon>
        <taxon>Pseudomonadati</taxon>
        <taxon>Candidatus Hydrogenedentota</taxon>
        <taxon>Candidatus Abyssobacteria</taxon>
    </lineage>
</organism>
<accession>A0A419F6A4</accession>
<proteinExistence type="predicted"/>
<protein>
    <submittedName>
        <fullName evidence="2">DUF362 domain-containing protein</fullName>
    </submittedName>
</protein>
<dbReference type="AlphaFoldDB" id="A0A419F6A4"/>
<dbReference type="Proteomes" id="UP000285961">
    <property type="component" value="Unassembled WGS sequence"/>
</dbReference>
<comment type="caution">
    <text evidence="2">The sequence shown here is derived from an EMBL/GenBank/DDBJ whole genome shotgun (WGS) entry which is preliminary data.</text>
</comment>
<evidence type="ECO:0000259" key="1">
    <source>
        <dbReference type="Pfam" id="PF04015"/>
    </source>
</evidence>
<dbReference type="InterPro" id="IPR007160">
    <property type="entry name" value="DUF362"/>
</dbReference>
<name>A0A419F6A4_9BACT</name>
<evidence type="ECO:0000313" key="3">
    <source>
        <dbReference type="Proteomes" id="UP000285961"/>
    </source>
</evidence>
<gene>
    <name evidence="2" type="ORF">C4532_03305</name>
</gene>
<reference evidence="2 3" key="1">
    <citation type="journal article" date="2017" name="ISME J.">
        <title>Energy and carbon metabolisms in a deep terrestrial subsurface fluid microbial community.</title>
        <authorList>
            <person name="Momper L."/>
            <person name="Jungbluth S.P."/>
            <person name="Lee M.D."/>
            <person name="Amend J.P."/>
        </authorList>
    </citation>
    <scope>NUCLEOTIDE SEQUENCE [LARGE SCALE GENOMIC DNA]</scope>
    <source>
        <strain evidence="2">SURF_17</strain>
    </source>
</reference>
<sequence>MKTRRVIIRRCDEYDLSAIQGIIRESMRDLGEKPFGKILIKPNVVMANSDYVHHSYTEPRVVEAMVNMLREGAAKPDITMGESGGIGMPTRLMFTDSGYRRLARRLKVPLRNFNTERTVKVMLSKAKWHKTMLVSKSLYEAEYKIWMPKLKYHIVCQITNALKLNIGILTHKERFLYHDDRLNEKIIDLLEIGYPNLIVTDAITIGHGFESSPYPFHLGVIMISNDPLATDMVAAQILNYQPEEVVHLVEARARGYGSLDFDDIEITGDADIEELARKTRAIESPYPAHFSLHKVKTPIKFYEGINPRTGNLCYGGCICSIKGVLGTAEKKYPGTLANATKGAIVMGHYKGDVIHPNEPVALIGTCSGVEGRIEAGKIFRIKGCPPKVANLSVTLLHKFGIRSPAFELRNIAKVARHSVVEGFAKMLIPFTRKVAPKVKVMPEAALERDASSIEDAM</sequence>
<dbReference type="EMBL" id="QZKI01000021">
    <property type="protein sequence ID" value="RJP74034.1"/>
    <property type="molecule type" value="Genomic_DNA"/>
</dbReference>
<feature type="domain" description="DUF362" evidence="1">
    <location>
        <begin position="38"/>
        <end position="235"/>
    </location>
</feature>